<dbReference type="EMBL" id="JARXVC010000002">
    <property type="protein sequence ID" value="MDH6280058.1"/>
    <property type="molecule type" value="Genomic_DNA"/>
</dbReference>
<sequence length="43" mass="4365">MGSITNVLGALRPVFDVAFGSLGPLVGIILPLTSLDPSKLGDL</sequence>
<keyword evidence="2" id="KW-1185">Reference proteome</keyword>
<dbReference type="Proteomes" id="UP001160334">
    <property type="component" value="Unassembled WGS sequence"/>
</dbReference>
<reference evidence="1 2" key="1">
    <citation type="submission" date="2023-04" db="EMBL/GenBank/DDBJ databases">
        <title>Forest soil microbial communities from Buena Vista Peninsula, Colon Province, Panama.</title>
        <authorList>
            <person name="Bouskill N."/>
        </authorList>
    </citation>
    <scope>NUCLEOTIDE SEQUENCE [LARGE SCALE GENOMIC DNA]</scope>
    <source>
        <strain evidence="1 2">CFH S0262</strain>
    </source>
</reference>
<proteinExistence type="predicted"/>
<evidence type="ECO:0000313" key="2">
    <source>
        <dbReference type="Proteomes" id="UP001160334"/>
    </source>
</evidence>
<name>A0ABT6M700_9NOCA</name>
<dbReference type="RefSeq" id="WP_280759399.1">
    <property type="nucleotide sequence ID" value="NZ_JARXVC010000002.1"/>
</dbReference>
<comment type="caution">
    <text evidence="1">The sequence shown here is derived from an EMBL/GenBank/DDBJ whole genome shotgun (WGS) entry which is preliminary data.</text>
</comment>
<protein>
    <submittedName>
        <fullName evidence="1">Uncharacterized protein</fullName>
    </submittedName>
</protein>
<organism evidence="1 2">
    <name type="scientific">Prescottella agglutinans</name>
    <dbReference type="NCBI Taxonomy" id="1644129"/>
    <lineage>
        <taxon>Bacteria</taxon>
        <taxon>Bacillati</taxon>
        <taxon>Actinomycetota</taxon>
        <taxon>Actinomycetes</taxon>
        <taxon>Mycobacteriales</taxon>
        <taxon>Nocardiaceae</taxon>
        <taxon>Prescottella</taxon>
    </lineage>
</organism>
<gene>
    <name evidence="1" type="ORF">M2280_001267</name>
</gene>
<accession>A0ABT6M700</accession>
<evidence type="ECO:0000313" key="1">
    <source>
        <dbReference type="EMBL" id="MDH6280058.1"/>
    </source>
</evidence>